<sequence length="423" mass="46385">MSLAEVLRRASWFSRTTLDPDSARVLDELDVGGTPLRWAEVKGAQRSAVLVLGDNDTALLEAMLTLTTRESWRTRSGGLVRWRGPVWSEPALDEVLQTTATNAVARVGGDFVLKVYRVLGDDRGEPALLSAMDDCALLPKPLGYLDYENADGLPGGCLALITHAVVGTPLDQPLRNALRSGWAGRPSYPTDLLRAVGEALSALHVRLADGADAKAMPLTERLSELMSSLAHVRRTLPRSAEHRHDLLDRCGVLVRELVFESDYPAGPRHGDLHLAHVLIDDEQQVRFVDPDGQTVQASSPLDDFAALCRAVECFAADEEVARTTRELELDKHQYTRELREAALDPNSLGRRRAPGARWASEITRTLTAGVDREALAVPYLLRTLHELRYHGERAGDPAAEYYADLTWISLAEFVVGLEGAVPA</sequence>
<dbReference type="Pfam" id="PF01636">
    <property type="entry name" value="APH"/>
    <property type="match status" value="1"/>
</dbReference>
<dbReference type="InterPro" id="IPR002575">
    <property type="entry name" value="Aminoglycoside_PTrfase"/>
</dbReference>
<dbReference type="InterPro" id="IPR011009">
    <property type="entry name" value="Kinase-like_dom_sf"/>
</dbReference>
<evidence type="ECO:0000313" key="2">
    <source>
        <dbReference type="EMBL" id="MFB9903389.1"/>
    </source>
</evidence>
<dbReference type="EMBL" id="JBHLZU010000005">
    <property type="protein sequence ID" value="MFB9903389.1"/>
    <property type="molecule type" value="Genomic_DNA"/>
</dbReference>
<gene>
    <name evidence="2" type="ORF">ACFFQA_05500</name>
</gene>
<dbReference type="RefSeq" id="WP_377850524.1">
    <property type="nucleotide sequence ID" value="NZ_JBHLZU010000005.1"/>
</dbReference>
<organism evidence="2 3">
    <name type="scientific">Allokutzneria oryzae</name>
    <dbReference type="NCBI Taxonomy" id="1378989"/>
    <lineage>
        <taxon>Bacteria</taxon>
        <taxon>Bacillati</taxon>
        <taxon>Actinomycetota</taxon>
        <taxon>Actinomycetes</taxon>
        <taxon>Pseudonocardiales</taxon>
        <taxon>Pseudonocardiaceae</taxon>
        <taxon>Allokutzneria</taxon>
    </lineage>
</organism>
<comment type="caution">
    <text evidence="2">The sequence shown here is derived from an EMBL/GenBank/DDBJ whole genome shotgun (WGS) entry which is preliminary data.</text>
</comment>
<protein>
    <submittedName>
        <fullName evidence="2">Phosphotransferase</fullName>
    </submittedName>
</protein>
<name>A0ABV5ZUR2_9PSEU</name>
<reference evidence="2 3" key="1">
    <citation type="submission" date="2024-09" db="EMBL/GenBank/DDBJ databases">
        <authorList>
            <person name="Sun Q."/>
            <person name="Mori K."/>
        </authorList>
    </citation>
    <scope>NUCLEOTIDE SEQUENCE [LARGE SCALE GENOMIC DNA]</scope>
    <source>
        <strain evidence="2 3">TBRC 7907</strain>
    </source>
</reference>
<dbReference type="Gene3D" id="3.90.1200.10">
    <property type="match status" value="1"/>
</dbReference>
<dbReference type="SUPFAM" id="SSF56112">
    <property type="entry name" value="Protein kinase-like (PK-like)"/>
    <property type="match status" value="1"/>
</dbReference>
<feature type="domain" description="Aminoglycoside phosphotransferase" evidence="1">
    <location>
        <begin position="107"/>
        <end position="329"/>
    </location>
</feature>
<accession>A0ABV5ZUR2</accession>
<dbReference type="Proteomes" id="UP001589693">
    <property type="component" value="Unassembled WGS sequence"/>
</dbReference>
<proteinExistence type="predicted"/>
<keyword evidence="3" id="KW-1185">Reference proteome</keyword>
<evidence type="ECO:0000313" key="3">
    <source>
        <dbReference type="Proteomes" id="UP001589693"/>
    </source>
</evidence>
<evidence type="ECO:0000259" key="1">
    <source>
        <dbReference type="Pfam" id="PF01636"/>
    </source>
</evidence>